<keyword evidence="3 5" id="KW-0560">Oxidoreductase</keyword>
<proteinExistence type="inferred from homology"/>
<evidence type="ECO:0000256" key="2">
    <source>
        <dbReference type="ARBA" id="ARBA00022559"/>
    </source>
</evidence>
<dbReference type="PRINTS" id="PR01011">
    <property type="entry name" value="GLUTPROXDASE"/>
</dbReference>
<feature type="domain" description="Thioredoxin" evidence="6">
    <location>
        <begin position="1"/>
        <end position="161"/>
    </location>
</feature>
<keyword evidence="2 5" id="KW-0575">Peroxidase</keyword>
<dbReference type="GO" id="GO:0004601">
    <property type="term" value="F:peroxidase activity"/>
    <property type="evidence" value="ECO:0007669"/>
    <property type="project" value="UniProtKB-KW"/>
</dbReference>
<dbReference type="FunFam" id="3.40.30.10:FF:000010">
    <property type="entry name" value="Glutathione peroxidase"/>
    <property type="match status" value="1"/>
</dbReference>
<dbReference type="PROSITE" id="PS00460">
    <property type="entry name" value="GLUTATHIONE_PEROXID_1"/>
    <property type="match status" value="1"/>
</dbReference>
<evidence type="ECO:0000313" key="7">
    <source>
        <dbReference type="EMBL" id="BCV45986.1"/>
    </source>
</evidence>
<accession>A0A380BEB9</accession>
<dbReference type="PROSITE" id="PS51352">
    <property type="entry name" value="THIOREDOXIN_2"/>
    <property type="match status" value="1"/>
</dbReference>
<dbReference type="PROSITE" id="PS00763">
    <property type="entry name" value="GLUTATHIONE_PEROXID_2"/>
    <property type="match status" value="1"/>
</dbReference>
<dbReference type="PANTHER" id="PTHR11592:SF78">
    <property type="entry name" value="GLUTATHIONE PEROXIDASE"/>
    <property type="match status" value="1"/>
</dbReference>
<organism evidence="8 9">
    <name type="scientific">Shewanella algae</name>
    <dbReference type="NCBI Taxonomy" id="38313"/>
    <lineage>
        <taxon>Bacteria</taxon>
        <taxon>Pseudomonadati</taxon>
        <taxon>Pseudomonadota</taxon>
        <taxon>Gammaproteobacteria</taxon>
        <taxon>Alteromonadales</taxon>
        <taxon>Shewanellaceae</taxon>
        <taxon>Shewanella</taxon>
    </lineage>
</organism>
<gene>
    <name evidence="8" type="primary">bsaA_2</name>
    <name evidence="8" type="ORF">NCTC10738_02974</name>
    <name evidence="7" type="ORF">TUM17379_30040</name>
</gene>
<keyword evidence="9" id="KW-1185">Reference proteome</keyword>
<feature type="active site" evidence="4">
    <location>
        <position position="37"/>
    </location>
</feature>
<evidence type="ECO:0000313" key="9">
    <source>
        <dbReference type="Proteomes" id="UP000254069"/>
    </source>
</evidence>
<dbReference type="Proteomes" id="UP000825078">
    <property type="component" value="Chromosome"/>
</dbReference>
<evidence type="ECO:0000256" key="4">
    <source>
        <dbReference type="PIRSR" id="PIRSR000303-1"/>
    </source>
</evidence>
<evidence type="ECO:0000259" key="6">
    <source>
        <dbReference type="PROSITE" id="PS51352"/>
    </source>
</evidence>
<dbReference type="InterPro" id="IPR013766">
    <property type="entry name" value="Thioredoxin_domain"/>
</dbReference>
<dbReference type="CDD" id="cd00340">
    <property type="entry name" value="GSH_Peroxidase"/>
    <property type="match status" value="1"/>
</dbReference>
<dbReference type="InterPro" id="IPR000889">
    <property type="entry name" value="Glutathione_peroxidase"/>
</dbReference>
<dbReference type="InterPro" id="IPR036249">
    <property type="entry name" value="Thioredoxin-like_sf"/>
</dbReference>
<dbReference type="Pfam" id="PF00255">
    <property type="entry name" value="GSHPx"/>
    <property type="match status" value="1"/>
</dbReference>
<reference evidence="7" key="2">
    <citation type="submission" date="2021-05" db="EMBL/GenBank/DDBJ databases">
        <title>Molecular characterization for Shewanella algae harboring chromosomal blaOXA-55-like strains isolated from clinical and environment sample.</title>
        <authorList>
            <person name="Ohama Y."/>
            <person name="Aoki K."/>
            <person name="Harada S."/>
            <person name="Moriya K."/>
            <person name="Ishii Y."/>
            <person name="Tateda K."/>
        </authorList>
    </citation>
    <scope>NUCLEOTIDE SEQUENCE</scope>
    <source>
        <strain evidence="7">TUM17379</strain>
    </source>
</reference>
<protein>
    <recommendedName>
        <fullName evidence="5">Glutathione peroxidase</fullName>
    </recommendedName>
</protein>
<evidence type="ECO:0000256" key="3">
    <source>
        <dbReference type="ARBA" id="ARBA00023002"/>
    </source>
</evidence>
<evidence type="ECO:0000256" key="1">
    <source>
        <dbReference type="ARBA" id="ARBA00006926"/>
    </source>
</evidence>
<dbReference type="GO" id="GO:0034599">
    <property type="term" value="P:cellular response to oxidative stress"/>
    <property type="evidence" value="ECO:0007669"/>
    <property type="project" value="TreeGrafter"/>
</dbReference>
<reference evidence="8 9" key="1">
    <citation type="submission" date="2018-06" db="EMBL/GenBank/DDBJ databases">
        <authorList>
            <consortium name="Pathogen Informatics"/>
            <person name="Doyle S."/>
        </authorList>
    </citation>
    <scope>NUCLEOTIDE SEQUENCE [LARGE SCALE GENOMIC DNA]</scope>
    <source>
        <strain evidence="8 9">NCTC10738</strain>
    </source>
</reference>
<dbReference type="PANTHER" id="PTHR11592">
    <property type="entry name" value="GLUTATHIONE PEROXIDASE"/>
    <property type="match status" value="1"/>
</dbReference>
<dbReference type="InterPro" id="IPR029760">
    <property type="entry name" value="GPX_CS"/>
</dbReference>
<dbReference type="RefSeq" id="WP_025887224.1">
    <property type="nucleotide sequence ID" value="NZ_AP024610.1"/>
</dbReference>
<comment type="similarity">
    <text evidence="1 5">Belongs to the glutathione peroxidase family.</text>
</comment>
<dbReference type="EMBL" id="UGYO01000002">
    <property type="protein sequence ID" value="SUJ00047.1"/>
    <property type="molecule type" value="Genomic_DNA"/>
</dbReference>
<name>A0A380BEB9_9GAMM</name>
<dbReference type="InterPro" id="IPR029759">
    <property type="entry name" value="GPX_AS"/>
</dbReference>
<sequence length="163" mass="18278">MSNSIYAIPLENIQGQQTDLSEFQGRVMLLVNTASACGFTPQYAGLESLYQEFKDQGLVVLGFPCNQFGAQEKGNEQEIQSFCELNFGVSFPLFAKLEVNGPNTHPLFKLLKQQAPGVLGSKGIKWNFTKFLVDRHGKVIKRYAPTTKPEALREQIHQLLQDK</sequence>
<evidence type="ECO:0000313" key="8">
    <source>
        <dbReference type="EMBL" id="SUJ00047.1"/>
    </source>
</evidence>
<dbReference type="EMBL" id="AP024613">
    <property type="protein sequence ID" value="BCV45986.1"/>
    <property type="molecule type" value="Genomic_DNA"/>
</dbReference>
<dbReference type="PROSITE" id="PS51355">
    <property type="entry name" value="GLUTATHIONE_PEROXID_3"/>
    <property type="match status" value="1"/>
</dbReference>
<dbReference type="Gene3D" id="3.40.30.10">
    <property type="entry name" value="Glutaredoxin"/>
    <property type="match status" value="1"/>
</dbReference>
<dbReference type="Proteomes" id="UP000254069">
    <property type="component" value="Unassembled WGS sequence"/>
</dbReference>
<dbReference type="AlphaFoldDB" id="A0A380BEB9"/>
<dbReference type="SUPFAM" id="SSF52833">
    <property type="entry name" value="Thioredoxin-like"/>
    <property type="match status" value="1"/>
</dbReference>
<evidence type="ECO:0000256" key="5">
    <source>
        <dbReference type="RuleBase" id="RU000499"/>
    </source>
</evidence>
<dbReference type="PIRSF" id="PIRSF000303">
    <property type="entry name" value="Glutathion_perox"/>
    <property type="match status" value="1"/>
</dbReference>